<dbReference type="GO" id="GO:0008270">
    <property type="term" value="F:zinc ion binding"/>
    <property type="evidence" value="ECO:0007669"/>
    <property type="project" value="InterPro"/>
</dbReference>
<evidence type="ECO:0000256" key="2">
    <source>
        <dbReference type="ARBA" id="ARBA00022723"/>
    </source>
</evidence>
<dbReference type="OrthoDB" id="1929463at2759"/>
<dbReference type="EMBL" id="BSYR01000056">
    <property type="protein sequence ID" value="GMJ09832.1"/>
    <property type="molecule type" value="Genomic_DNA"/>
</dbReference>
<proteinExistence type="inferred from homology"/>
<organism evidence="4 5">
    <name type="scientific">Hibiscus trionum</name>
    <name type="common">Flower of an hour</name>
    <dbReference type="NCBI Taxonomy" id="183268"/>
    <lineage>
        <taxon>Eukaryota</taxon>
        <taxon>Viridiplantae</taxon>
        <taxon>Streptophyta</taxon>
        <taxon>Embryophyta</taxon>
        <taxon>Tracheophyta</taxon>
        <taxon>Spermatophyta</taxon>
        <taxon>Magnoliopsida</taxon>
        <taxon>eudicotyledons</taxon>
        <taxon>Gunneridae</taxon>
        <taxon>Pentapetalae</taxon>
        <taxon>rosids</taxon>
        <taxon>malvids</taxon>
        <taxon>Malvales</taxon>
        <taxon>Malvaceae</taxon>
        <taxon>Malvoideae</taxon>
        <taxon>Hibiscus</taxon>
    </lineage>
</organism>
<dbReference type="Pfam" id="PF02068">
    <property type="entry name" value="Metallothio_PEC"/>
    <property type="match status" value="1"/>
</dbReference>
<dbReference type="PRINTS" id="PR00877">
    <property type="entry name" value="MTPLANTPEC"/>
</dbReference>
<evidence type="ECO:0000256" key="3">
    <source>
        <dbReference type="ARBA" id="ARBA00022851"/>
    </source>
</evidence>
<sequence length="97" mass="9646">MDLKDPEKKVNIMKPKGSGVACDETCGCPSPCPGGVTCRCATGDTSERDGHRRCSCGDHCSCNPCSCDNAVAAGGGGGVGKAFCKCGDGCTCATCSS</sequence>
<dbReference type="PANTHER" id="PTHR48198">
    <property type="entry name" value="EC PROTEIN HOMOLOG"/>
    <property type="match status" value="1"/>
</dbReference>
<keyword evidence="5" id="KW-1185">Reference proteome</keyword>
<dbReference type="InterPro" id="IPR000316">
    <property type="entry name" value="Metallthion_15"/>
</dbReference>
<protein>
    <submittedName>
        <fullName evidence="4">Arabidopsis thaliana metallothionein 4a</fullName>
    </submittedName>
</protein>
<comment type="caution">
    <text evidence="4">The sequence shown here is derived from an EMBL/GenBank/DDBJ whole genome shotgun (WGS) entry which is preliminary data.</text>
</comment>
<dbReference type="PANTHER" id="PTHR48198:SF1">
    <property type="entry name" value="METALLOTHIONEIN-LIKE PROTEIN 4A-RELATED"/>
    <property type="match status" value="1"/>
</dbReference>
<comment type="similarity">
    <text evidence="1">Belongs to the metallothionein superfamily. Type 15 family.</text>
</comment>
<gene>
    <name evidence="4" type="ORF">HRI_004652400</name>
</gene>
<dbReference type="AlphaFoldDB" id="A0A9W7J7U2"/>
<accession>A0A9W7J7U2</accession>
<keyword evidence="3" id="KW-0480">Metal-thiolate cluster</keyword>
<evidence type="ECO:0000313" key="4">
    <source>
        <dbReference type="EMBL" id="GMJ09832.1"/>
    </source>
</evidence>
<keyword evidence="2" id="KW-0479">Metal-binding</keyword>
<name>A0A9W7J7U2_HIBTR</name>
<evidence type="ECO:0000256" key="1">
    <source>
        <dbReference type="ARBA" id="ARBA00005802"/>
    </source>
</evidence>
<evidence type="ECO:0000313" key="5">
    <source>
        <dbReference type="Proteomes" id="UP001165190"/>
    </source>
</evidence>
<reference evidence="4" key="1">
    <citation type="submission" date="2023-05" db="EMBL/GenBank/DDBJ databases">
        <title>Genome and transcriptome analyses reveal genes involved in the formation of fine ridges on petal epidermal cells in Hibiscus trionum.</title>
        <authorList>
            <person name="Koshimizu S."/>
            <person name="Masuda S."/>
            <person name="Ishii T."/>
            <person name="Shirasu K."/>
            <person name="Hoshino A."/>
            <person name="Arita M."/>
        </authorList>
    </citation>
    <scope>NUCLEOTIDE SEQUENCE</scope>
    <source>
        <strain evidence="4">Hamamatsu line</strain>
    </source>
</reference>
<dbReference type="Proteomes" id="UP001165190">
    <property type="component" value="Unassembled WGS sequence"/>
</dbReference>